<comment type="caution">
    <text evidence="2">The sequence shown here is derived from an EMBL/GenBank/DDBJ whole genome shotgun (WGS) entry which is preliminary data.</text>
</comment>
<evidence type="ECO:0000313" key="3">
    <source>
        <dbReference type="Proteomes" id="UP001476282"/>
    </source>
</evidence>
<dbReference type="Proteomes" id="UP001476282">
    <property type="component" value="Unassembled WGS sequence"/>
</dbReference>
<reference evidence="2 3" key="1">
    <citation type="submission" date="2024-02" db="EMBL/GenBank/DDBJ databases">
        <title>Haloferula sargassicola NBRC 104335.</title>
        <authorList>
            <person name="Ichikawa N."/>
            <person name="Katano-Makiyama Y."/>
            <person name="Hidaka K."/>
        </authorList>
    </citation>
    <scope>NUCLEOTIDE SEQUENCE [LARGE SCALE GENOMIC DNA]</scope>
    <source>
        <strain evidence="2 3">NBRC 104335</strain>
    </source>
</reference>
<gene>
    <name evidence="2" type="ORF">Hsar01_03709</name>
</gene>
<sequence length="2371" mass="257567">MLAAGLWGQAASGWTDDFEAGAGNWSFTGTWGVSSETANSPTHALSDSPGRYYVSSSDSAAAMAVDIDLSASLRPVLAFQHRHSLEMGYDFGRVEVSTDSGASWETAALAEFTGDLAWMKREQFDLSAYAGEPLVRFRFRLLTDGSVVKDGWWIDDVVVGEAPAPVTLATPGAAEIGRNHVDLSWTQAAGDFAAYVVMRGMPGTEPVEIGRIEDVETVSWTDISANPKSSYRYQVWVESAAGLVGASNEVTAVTPAGMDFPFIDDGEGGGGTWVADAPWALSDEAAKRGAMAWSDSPGGDYASSLSGQSLTLSAPIDLSATVSPALCFAHQLALGSGDSALVEVSDDLGTSWATLASYSAATAPVDWRSVRLSLSDHRVAAVLVRFRLTTDSSATADGWHVDDICIAESPAAVPTPVAGEIGSSSVRVHWAASSHPQVAFYEVYRSNGSDVGLKSRPAGETTGTSYSDGGLFLNTDYFYRVFAVTHYRCYSAPTEAALPVHTLSNPIPWGDGFEAPLANWVADGNSGTSAWGIGPGEGAGGGAALSDSPDAAYLAGSDTWMETSIDLTGAEWPVLSFHDKLELGAGDWVRLEVSAPGYPAENLYGCYEGGHAEWREQRVDLSRWKGSPAVKLRFRLYANSDAYLGDGWRLDDLEVVENPEGSTPMNLPATEDFEGGLDGWLAAGWHVADDAAAADGTKSVKSVDGTRIPADTIHCLVLPRPVELAAGSKVQATYWMKGKATNYGYLRFQYSQNGGTSWSDLSAVNVSSSWDYPDYVRYQADLSSLAGKTVRLRIYANGDYHAPTLDLRIDKLTLAEMPAAVNLLSAVPALRSVDLGWSETTLGGEFVRYELWRSTSAGVSLTNGEKVFETANPLETSYIDTGLNIGGAYYYKVFSVDQRDTYIPSNELGTTTVPVELPFADTMDTLENWVSGTNNTLAPTWGIDADDPHEGTGCVAVAPDGHYVAGTDSYVETAVDLSTAAWPVLTFWDKLDLNSGDWVRLEVSATGYATENLYGSYEGGHVDWREQRVDLSRWKGSSNVRLRFRFYSDAQPTTATGWFIDEVSVAENPDGSVLATLPIEEDFEAGLDGWLAAGWHVVGDESLKSVDGTRISADTIHCLTLSHPVALAAGSNVQATYWMKGKATNYGYLRFQYSQNGGTSWSDLSAVNVSSSWDYPDYVRYQADLSSLAGKTVRLRIYANGDYHAPTLDLRIDKLTLAEMPAAVNLLSAVPALRSVDLGWSETTLGGEFVRYELWRSTSAGVSLTNGEKVFETANPLETSYIDTGLNIGGAYYYKVFSVDQRDTYIPSNELGTTTVPVELPFADTMDTLENWVGGTNNTLAPTWGIDADDPHEGTGCIAVAPDGHYVAGTDSYVETAVDLSTAAWPVLSFWDKLDLNSGDWVRLEVSATGYATENLYGSYEGGHVDWRPQQIDLSRWKGSANVRLRFRFYSDAQPTTATGWFIDEVSVAENPDGSVLATLPIEEDFEAGLDGWLAAGWHVAGDESLKSVDGTRISADTIHCLTLPHPVELAAGSKVQATYWMKGKVTNYGYLRFQYSENEGVSWSDISAVNVSSSWDYPDYVRYQADLSSLAGKTVRLRLYASADYHAPTLDLRIDKLTIAEMPAPVLALPIDEIAATSMRLRWQPTTLSSFANYRIYRSSTATVTPDATLVAEISDPSVGEFTDTGLDTRTTYYYKVFVIDDRDTYSPSGLMTGMTLGVSLPLAEDFEDGLPGWTVTGDWQAMPGTGRGGGAALVDSPGDYLASTDTNARFAVDLRGMDWPVLRFWDHFAFAGGSYGEMEVSTNGSSWTVLYDATGIRTAWREQAIDLSTWKNEERLFIRFRRAADGNVADGWTIDDLSVTDHDSAPGYPVWADADTDAGPWLASRWTSVAGELHDSPEDRYGPNGKRQLVLSHELDLTAAVDPKLTFFLRGTLGNYSYFRVHVSTDGGVTWSEISSLNRNSGYNQTTAEKMQASLVPWLGQRIRLRFETSNDYHQPTSWIDVDRIGMGEEPPGAPVAVSPVDQAIVTELRPTLTLDNAIDPQSDPLTYRFEVYADEALTQLVAQVPAVAAGSGTSSWKVDINLPDNHFYWWRSRADDGDDLGPWSEVATFAVNEINNLPDVPVLVSPLNGTTIYSLSELLIWRTTEDPDPGDRIIDYHLQIAGTADFATPLVDVEGIEVLGLPEGAGYLVGVPFAELAGIEGVRAGGWFWRIRARDSRFGYGDWSGQEGYFRMISDWERWLNDAFTPAQRLDPQVSGENVDPDGDGFGLMIEFACGMDMETNSREGGPAMTEVEGEDGRHLAFEFDRKIGTDLVFTLQRTIHLGDGWSDSGAAVEVLGPIDAQRERCRLTDPDPIGTGRRFLRVAVDVP</sequence>
<dbReference type="Gene3D" id="2.60.120.260">
    <property type="entry name" value="Galactose-binding domain-like"/>
    <property type="match status" value="4"/>
</dbReference>
<accession>A0ABP9UT95</accession>
<dbReference type="InterPro" id="IPR036116">
    <property type="entry name" value="FN3_sf"/>
</dbReference>
<dbReference type="EMBL" id="BAABRI010000026">
    <property type="protein sequence ID" value="GAA5484465.1"/>
    <property type="molecule type" value="Genomic_DNA"/>
</dbReference>
<dbReference type="SUPFAM" id="SSF49265">
    <property type="entry name" value="Fibronectin type III"/>
    <property type="match status" value="3"/>
</dbReference>
<keyword evidence="3" id="KW-1185">Reference proteome</keyword>
<organism evidence="2 3">
    <name type="scientific">Haloferula sargassicola</name>
    <dbReference type="NCBI Taxonomy" id="490096"/>
    <lineage>
        <taxon>Bacteria</taxon>
        <taxon>Pseudomonadati</taxon>
        <taxon>Verrucomicrobiota</taxon>
        <taxon>Verrucomicrobiia</taxon>
        <taxon>Verrucomicrobiales</taxon>
        <taxon>Verrucomicrobiaceae</taxon>
        <taxon>Haloferula</taxon>
    </lineage>
</organism>
<dbReference type="Gene3D" id="2.60.40.10">
    <property type="entry name" value="Immunoglobulins"/>
    <property type="match status" value="7"/>
</dbReference>
<name>A0ABP9UT95_9BACT</name>
<dbReference type="RefSeq" id="WP_353568564.1">
    <property type="nucleotide sequence ID" value="NZ_BAABRI010000026.1"/>
</dbReference>
<dbReference type="InterPro" id="IPR003961">
    <property type="entry name" value="FN3_dom"/>
</dbReference>
<evidence type="ECO:0000259" key="1">
    <source>
        <dbReference type="PROSITE" id="PS50853"/>
    </source>
</evidence>
<dbReference type="InterPro" id="IPR036278">
    <property type="entry name" value="Sialidase_sf"/>
</dbReference>
<dbReference type="InterPro" id="IPR013783">
    <property type="entry name" value="Ig-like_fold"/>
</dbReference>
<dbReference type="SUPFAM" id="SSF50939">
    <property type="entry name" value="Sialidases"/>
    <property type="match status" value="1"/>
</dbReference>
<protein>
    <recommendedName>
        <fullName evidence="1">Fibronectin type-III domain-containing protein</fullName>
    </recommendedName>
</protein>
<evidence type="ECO:0000313" key="2">
    <source>
        <dbReference type="EMBL" id="GAA5484465.1"/>
    </source>
</evidence>
<feature type="domain" description="Fibronectin type-III" evidence="1">
    <location>
        <begin position="412"/>
        <end position="505"/>
    </location>
</feature>
<dbReference type="CDD" id="cd00063">
    <property type="entry name" value="FN3"/>
    <property type="match status" value="2"/>
</dbReference>
<dbReference type="SMART" id="SM00060">
    <property type="entry name" value="FN3"/>
    <property type="match status" value="5"/>
</dbReference>
<dbReference type="Pfam" id="PF20773">
    <property type="entry name" value="InhA-like_MAM"/>
    <property type="match status" value="1"/>
</dbReference>
<dbReference type="PROSITE" id="PS50853">
    <property type="entry name" value="FN3"/>
    <property type="match status" value="1"/>
</dbReference>
<proteinExistence type="predicted"/>